<dbReference type="AlphaFoldDB" id="A0AA97NNQ9"/>
<sequence length="167" mass="18193">MPRFSTVSATPPSAFEPAATTSYDSGAAPNPSFHHSRHTTQRYRGLSSLQISKHKCRLPQMWNRLLADDKSSDVATRGTGSINCLHGEGEEMSLVQTSRSWTAILILTRICYCPPATVRGGRYAQHQSAEAASGIFKSTGVSIESFVRVDQVNKTHPKIDKPSDCTG</sequence>
<evidence type="ECO:0000313" key="2">
    <source>
        <dbReference type="EMBL" id="ELQ33545.1"/>
    </source>
</evidence>
<feature type="compositionally biased region" description="Polar residues" evidence="1">
    <location>
        <begin position="1"/>
        <end position="11"/>
    </location>
</feature>
<proteinExistence type="predicted"/>
<dbReference type="Proteomes" id="UP000011086">
    <property type="component" value="Unassembled WGS sequence"/>
</dbReference>
<evidence type="ECO:0000256" key="1">
    <source>
        <dbReference type="SAM" id="MobiDB-lite"/>
    </source>
</evidence>
<accession>A0AA97NNQ9</accession>
<organism evidence="2">
    <name type="scientific">Pyricularia oryzae (strain Y34)</name>
    <name type="common">Rice blast fungus</name>
    <name type="synonym">Magnaporthe oryzae</name>
    <dbReference type="NCBI Taxonomy" id="1143189"/>
    <lineage>
        <taxon>Eukaryota</taxon>
        <taxon>Fungi</taxon>
        <taxon>Dikarya</taxon>
        <taxon>Ascomycota</taxon>
        <taxon>Pezizomycotina</taxon>
        <taxon>Sordariomycetes</taxon>
        <taxon>Sordariomycetidae</taxon>
        <taxon>Magnaporthales</taxon>
        <taxon>Pyriculariaceae</taxon>
        <taxon>Pyricularia</taxon>
    </lineage>
</organism>
<reference evidence="2" key="1">
    <citation type="journal article" date="2012" name="PLoS Genet.">
        <title>Comparative analysis of the genomes of two field isolates of the rice blast fungus Magnaporthe oryzae.</title>
        <authorList>
            <person name="Xue M."/>
            <person name="Yang J."/>
            <person name="Li Z."/>
            <person name="Hu S."/>
            <person name="Yao N."/>
            <person name="Dean R.A."/>
            <person name="Zhao W."/>
            <person name="Shen M."/>
            <person name="Zhang H."/>
            <person name="Li C."/>
            <person name="Liu L."/>
            <person name="Cao L."/>
            <person name="Xu X."/>
            <person name="Xing Y."/>
            <person name="Hsiang T."/>
            <person name="Zhang Z."/>
            <person name="Xu J.R."/>
            <person name="Peng Y.L."/>
        </authorList>
    </citation>
    <scope>NUCLEOTIDE SEQUENCE</scope>
    <source>
        <strain evidence="2">Y34</strain>
    </source>
</reference>
<gene>
    <name evidence="2" type="ORF">OOU_Y34scaffold00926g5</name>
</gene>
<feature type="region of interest" description="Disordered" evidence="1">
    <location>
        <begin position="1"/>
        <end position="37"/>
    </location>
</feature>
<protein>
    <submittedName>
        <fullName evidence="2">Uncharacterized protein</fullName>
    </submittedName>
</protein>
<name>A0AA97NNQ9_PYRO3</name>
<dbReference type="EMBL" id="JH793816">
    <property type="protein sequence ID" value="ELQ33545.1"/>
    <property type="molecule type" value="Genomic_DNA"/>
</dbReference>